<keyword evidence="2 5" id="KW-0812">Transmembrane</keyword>
<evidence type="ECO:0000256" key="5">
    <source>
        <dbReference type="SAM" id="Phobius"/>
    </source>
</evidence>
<dbReference type="PROSITE" id="PS50850">
    <property type="entry name" value="MFS"/>
    <property type="match status" value="1"/>
</dbReference>
<comment type="subcellular location">
    <subcellularLocation>
        <location evidence="1">Membrane</location>
        <topology evidence="1">Multi-pass membrane protein</topology>
    </subcellularLocation>
</comment>
<dbReference type="Proteomes" id="UP001497623">
    <property type="component" value="Unassembled WGS sequence"/>
</dbReference>
<protein>
    <recommendedName>
        <fullName evidence="6">Major facilitator superfamily (MFS) profile domain-containing protein</fullName>
    </recommendedName>
</protein>
<dbReference type="PROSITE" id="PS00216">
    <property type="entry name" value="SUGAR_TRANSPORT_1"/>
    <property type="match status" value="1"/>
</dbReference>
<keyword evidence="8" id="KW-1185">Reference proteome</keyword>
<reference evidence="7 8" key="1">
    <citation type="submission" date="2024-05" db="EMBL/GenBank/DDBJ databases">
        <authorList>
            <person name="Wallberg A."/>
        </authorList>
    </citation>
    <scope>NUCLEOTIDE SEQUENCE [LARGE SCALE GENOMIC DNA]</scope>
</reference>
<name>A0AAV2PVC5_MEGNR</name>
<dbReference type="GO" id="GO:0022857">
    <property type="term" value="F:transmembrane transporter activity"/>
    <property type="evidence" value="ECO:0007669"/>
    <property type="project" value="InterPro"/>
</dbReference>
<dbReference type="InterPro" id="IPR011701">
    <property type="entry name" value="MFS"/>
</dbReference>
<dbReference type="GO" id="GO:0016020">
    <property type="term" value="C:membrane"/>
    <property type="evidence" value="ECO:0007669"/>
    <property type="project" value="UniProtKB-SubCell"/>
</dbReference>
<dbReference type="SUPFAM" id="SSF103473">
    <property type="entry name" value="MFS general substrate transporter"/>
    <property type="match status" value="1"/>
</dbReference>
<keyword evidence="4 5" id="KW-0472">Membrane</keyword>
<dbReference type="InterPro" id="IPR005829">
    <property type="entry name" value="Sugar_transporter_CS"/>
</dbReference>
<feature type="transmembrane region" description="Helical" evidence="5">
    <location>
        <begin position="81"/>
        <end position="101"/>
    </location>
</feature>
<evidence type="ECO:0000256" key="1">
    <source>
        <dbReference type="ARBA" id="ARBA00004141"/>
    </source>
</evidence>
<evidence type="ECO:0000256" key="2">
    <source>
        <dbReference type="ARBA" id="ARBA00022692"/>
    </source>
</evidence>
<evidence type="ECO:0000259" key="6">
    <source>
        <dbReference type="PROSITE" id="PS50850"/>
    </source>
</evidence>
<organism evidence="7 8">
    <name type="scientific">Meganyctiphanes norvegica</name>
    <name type="common">Northern krill</name>
    <name type="synonym">Thysanopoda norvegica</name>
    <dbReference type="NCBI Taxonomy" id="48144"/>
    <lineage>
        <taxon>Eukaryota</taxon>
        <taxon>Metazoa</taxon>
        <taxon>Ecdysozoa</taxon>
        <taxon>Arthropoda</taxon>
        <taxon>Crustacea</taxon>
        <taxon>Multicrustacea</taxon>
        <taxon>Malacostraca</taxon>
        <taxon>Eumalacostraca</taxon>
        <taxon>Eucarida</taxon>
        <taxon>Euphausiacea</taxon>
        <taxon>Euphausiidae</taxon>
        <taxon>Meganyctiphanes</taxon>
    </lineage>
</organism>
<dbReference type="InterPro" id="IPR020846">
    <property type="entry name" value="MFS_dom"/>
</dbReference>
<dbReference type="PANTHER" id="PTHR23507">
    <property type="entry name" value="ZGC:174356"/>
    <property type="match status" value="1"/>
</dbReference>
<feature type="transmembrane region" description="Helical" evidence="5">
    <location>
        <begin position="180"/>
        <end position="200"/>
    </location>
</feature>
<evidence type="ECO:0000256" key="3">
    <source>
        <dbReference type="ARBA" id="ARBA00022989"/>
    </source>
</evidence>
<feature type="transmembrane region" description="Helical" evidence="5">
    <location>
        <begin position="113"/>
        <end position="133"/>
    </location>
</feature>
<keyword evidence="3 5" id="KW-1133">Transmembrane helix</keyword>
<dbReference type="InterPro" id="IPR036259">
    <property type="entry name" value="MFS_trans_sf"/>
</dbReference>
<dbReference type="EMBL" id="CAXKWB010001300">
    <property type="protein sequence ID" value="CAL4063958.1"/>
    <property type="molecule type" value="Genomic_DNA"/>
</dbReference>
<comment type="caution">
    <text evidence="7">The sequence shown here is derived from an EMBL/GenBank/DDBJ whole genome shotgun (WGS) entry which is preliminary data.</text>
</comment>
<accession>A0AAV2PVC5</accession>
<feature type="transmembrane region" description="Helical" evidence="5">
    <location>
        <begin position="140"/>
        <end position="160"/>
    </location>
</feature>
<evidence type="ECO:0000256" key="4">
    <source>
        <dbReference type="ARBA" id="ARBA00023136"/>
    </source>
</evidence>
<evidence type="ECO:0000313" key="8">
    <source>
        <dbReference type="Proteomes" id="UP001497623"/>
    </source>
</evidence>
<feature type="domain" description="Major facilitator superfamily (MFS) profile" evidence="6">
    <location>
        <begin position="19"/>
        <end position="332"/>
    </location>
</feature>
<evidence type="ECO:0000313" key="7">
    <source>
        <dbReference type="EMBL" id="CAL4063958.1"/>
    </source>
</evidence>
<dbReference type="Gene3D" id="1.20.1250.20">
    <property type="entry name" value="MFS general substrate transporter like domains"/>
    <property type="match status" value="1"/>
</dbReference>
<dbReference type="AlphaFoldDB" id="A0AAV2PVC5"/>
<dbReference type="Pfam" id="PF07690">
    <property type="entry name" value="MFS_1"/>
    <property type="match status" value="1"/>
</dbReference>
<sequence length="332" mass="37468">MQSPKEAKGRWQRFKDTLATVSVEPVMLLDGLAFSNMVVLVENLQMDKICLNTLGESEDVCNNLNDHTDVKKAMSKEAAVFQMYNGVIISLLPLFFILFMGAWSDKYGRKVPLVASMIGHLFYSGGYLFNSVIMKWPVEWLLLVALFESLGGGAVSFLTAANSYISDVTSEDTRTSRIGLANSIWFLGGPMGTLMGKFIFDAGGYKGVFGTSVVMHIVAIVYIIFYLPESHGPFSNKERMKKIIPSKPSLRIRESIAWIYGIDKKKNKGSTRNKTSGEIHREDITLRMMVSDFFNPRRLMESVKSTFRPREGHIRMYVLLLIFSNVLRRLGR</sequence>
<proteinExistence type="predicted"/>
<feature type="transmembrane region" description="Helical" evidence="5">
    <location>
        <begin position="207"/>
        <end position="227"/>
    </location>
</feature>
<feature type="non-terminal residue" evidence="7">
    <location>
        <position position="332"/>
    </location>
</feature>
<gene>
    <name evidence="7" type="ORF">MNOR_LOCUS3718</name>
</gene>
<dbReference type="PANTHER" id="PTHR23507:SF1">
    <property type="entry name" value="FI18259P1-RELATED"/>
    <property type="match status" value="1"/>
</dbReference>